<protein>
    <submittedName>
        <fullName evidence="1">Uncharacterized protein</fullName>
    </submittedName>
</protein>
<dbReference type="AlphaFoldDB" id="A0A4Z2JCB6"/>
<dbReference type="EMBL" id="SRLO01000009">
    <property type="protein sequence ID" value="TNN87637.1"/>
    <property type="molecule type" value="Genomic_DNA"/>
</dbReference>
<dbReference type="Proteomes" id="UP000314294">
    <property type="component" value="Unassembled WGS sequence"/>
</dbReference>
<accession>A0A4Z2JCB6</accession>
<reference evidence="1 2" key="1">
    <citation type="submission" date="2019-03" db="EMBL/GenBank/DDBJ databases">
        <title>First draft genome of Liparis tanakae, snailfish: a comprehensive survey of snailfish specific genes.</title>
        <authorList>
            <person name="Kim W."/>
            <person name="Song I."/>
            <person name="Jeong J.-H."/>
            <person name="Kim D."/>
            <person name="Kim S."/>
            <person name="Ryu S."/>
            <person name="Song J.Y."/>
            <person name="Lee S.K."/>
        </authorList>
    </citation>
    <scope>NUCLEOTIDE SEQUENCE [LARGE SCALE GENOMIC DNA]</scope>
    <source>
        <tissue evidence="1">Muscle</tissue>
    </source>
</reference>
<comment type="caution">
    <text evidence="1">The sequence shown here is derived from an EMBL/GenBank/DDBJ whole genome shotgun (WGS) entry which is preliminary data.</text>
</comment>
<evidence type="ECO:0000313" key="2">
    <source>
        <dbReference type="Proteomes" id="UP000314294"/>
    </source>
</evidence>
<gene>
    <name evidence="1" type="ORF">EYF80_001984</name>
</gene>
<proteinExistence type="predicted"/>
<organism evidence="1 2">
    <name type="scientific">Liparis tanakae</name>
    <name type="common">Tanaka's snailfish</name>
    <dbReference type="NCBI Taxonomy" id="230148"/>
    <lineage>
        <taxon>Eukaryota</taxon>
        <taxon>Metazoa</taxon>
        <taxon>Chordata</taxon>
        <taxon>Craniata</taxon>
        <taxon>Vertebrata</taxon>
        <taxon>Euteleostomi</taxon>
        <taxon>Actinopterygii</taxon>
        <taxon>Neopterygii</taxon>
        <taxon>Teleostei</taxon>
        <taxon>Neoteleostei</taxon>
        <taxon>Acanthomorphata</taxon>
        <taxon>Eupercaria</taxon>
        <taxon>Perciformes</taxon>
        <taxon>Cottioidei</taxon>
        <taxon>Cottales</taxon>
        <taxon>Liparidae</taxon>
        <taxon>Liparis</taxon>
    </lineage>
</organism>
<keyword evidence="2" id="KW-1185">Reference proteome</keyword>
<sequence length="59" mass="6773">MWPWLPPASTTGLGEFSEERRDTYINDCQYPHSQGMNTNLKLQALKLETAKPQQQLLPV</sequence>
<name>A0A4Z2JCB6_9TELE</name>
<evidence type="ECO:0000313" key="1">
    <source>
        <dbReference type="EMBL" id="TNN87637.1"/>
    </source>
</evidence>